<dbReference type="Proteomes" id="UP000800096">
    <property type="component" value="Unassembled WGS sequence"/>
</dbReference>
<evidence type="ECO:0000313" key="3">
    <source>
        <dbReference type="Proteomes" id="UP000800096"/>
    </source>
</evidence>
<name>A0A6A5QM32_AMPQU</name>
<sequence>MATKFMIIYTLATVLQSTPSAFTHFDFPTKGSMRDFESGTSAFTSIGLCDYFTAYNISSMEFPKAGLLRVLELGITGVVYDNIPMDGDSRKSKHNDKLLRTQLMQTFDFLVPRAAHENDILTRLCCDCIRVHVPRCFQSANGLRKTTPPYICFVILAYDTINPKQLCIETQPPLQATYSRHQISPQMETLSKSLHKTCPFAQVARNHEPE</sequence>
<feature type="signal peptide" evidence="1">
    <location>
        <begin position="1"/>
        <end position="17"/>
    </location>
</feature>
<protein>
    <submittedName>
        <fullName evidence="2">Uncharacterized protein</fullName>
    </submittedName>
</protein>
<keyword evidence="1" id="KW-0732">Signal</keyword>
<evidence type="ECO:0000313" key="2">
    <source>
        <dbReference type="EMBL" id="KAF1915830.1"/>
    </source>
</evidence>
<dbReference type="EMBL" id="ML979135">
    <property type="protein sequence ID" value="KAF1915830.1"/>
    <property type="molecule type" value="Genomic_DNA"/>
</dbReference>
<gene>
    <name evidence="2" type="ORF">BDU57DRAFT_207622</name>
</gene>
<feature type="chain" id="PRO_5025540898" evidence="1">
    <location>
        <begin position="18"/>
        <end position="210"/>
    </location>
</feature>
<evidence type="ECO:0000256" key="1">
    <source>
        <dbReference type="SAM" id="SignalP"/>
    </source>
</evidence>
<proteinExistence type="predicted"/>
<dbReference type="AlphaFoldDB" id="A0A6A5QM32"/>
<organism evidence="2 3">
    <name type="scientific">Ampelomyces quisqualis</name>
    <name type="common">Powdery mildew agent</name>
    <dbReference type="NCBI Taxonomy" id="50730"/>
    <lineage>
        <taxon>Eukaryota</taxon>
        <taxon>Fungi</taxon>
        <taxon>Dikarya</taxon>
        <taxon>Ascomycota</taxon>
        <taxon>Pezizomycotina</taxon>
        <taxon>Dothideomycetes</taxon>
        <taxon>Pleosporomycetidae</taxon>
        <taxon>Pleosporales</taxon>
        <taxon>Pleosporineae</taxon>
        <taxon>Phaeosphaeriaceae</taxon>
        <taxon>Ampelomyces</taxon>
    </lineage>
</organism>
<keyword evidence="3" id="KW-1185">Reference proteome</keyword>
<reference evidence="2" key="1">
    <citation type="journal article" date="2020" name="Stud. Mycol.">
        <title>101 Dothideomycetes genomes: a test case for predicting lifestyles and emergence of pathogens.</title>
        <authorList>
            <person name="Haridas S."/>
            <person name="Albert R."/>
            <person name="Binder M."/>
            <person name="Bloem J."/>
            <person name="Labutti K."/>
            <person name="Salamov A."/>
            <person name="Andreopoulos B."/>
            <person name="Baker S."/>
            <person name="Barry K."/>
            <person name="Bills G."/>
            <person name="Bluhm B."/>
            <person name="Cannon C."/>
            <person name="Castanera R."/>
            <person name="Culley D."/>
            <person name="Daum C."/>
            <person name="Ezra D."/>
            <person name="Gonzalez J."/>
            <person name="Henrissat B."/>
            <person name="Kuo A."/>
            <person name="Liang C."/>
            <person name="Lipzen A."/>
            <person name="Lutzoni F."/>
            <person name="Magnuson J."/>
            <person name="Mondo S."/>
            <person name="Nolan M."/>
            <person name="Ohm R."/>
            <person name="Pangilinan J."/>
            <person name="Park H.-J."/>
            <person name="Ramirez L."/>
            <person name="Alfaro M."/>
            <person name="Sun H."/>
            <person name="Tritt A."/>
            <person name="Yoshinaga Y."/>
            <person name="Zwiers L.-H."/>
            <person name="Turgeon B."/>
            <person name="Goodwin S."/>
            <person name="Spatafora J."/>
            <person name="Crous P."/>
            <person name="Grigoriev I."/>
        </authorList>
    </citation>
    <scope>NUCLEOTIDE SEQUENCE</scope>
    <source>
        <strain evidence="2">HMLAC05119</strain>
    </source>
</reference>
<accession>A0A6A5QM32</accession>